<reference evidence="2" key="1">
    <citation type="submission" date="2022-03" db="EMBL/GenBank/DDBJ databases">
        <title>Draft genome sequence of Aduncisulcus paluster, a free-living microaerophilic Fornicata.</title>
        <authorList>
            <person name="Yuyama I."/>
            <person name="Kume K."/>
            <person name="Tamura T."/>
            <person name="Inagaki Y."/>
            <person name="Hashimoto T."/>
        </authorList>
    </citation>
    <scope>NUCLEOTIDE SEQUENCE</scope>
    <source>
        <strain evidence="2">NY0171</strain>
    </source>
</reference>
<organism evidence="2 3">
    <name type="scientific">Aduncisulcus paluster</name>
    <dbReference type="NCBI Taxonomy" id="2918883"/>
    <lineage>
        <taxon>Eukaryota</taxon>
        <taxon>Metamonada</taxon>
        <taxon>Carpediemonas-like organisms</taxon>
        <taxon>Aduncisulcus</taxon>
    </lineage>
</organism>
<accession>A0ABQ5KZD2</accession>
<proteinExistence type="predicted"/>
<sequence length="111" mass="12697">RLQKRYEEKRKSSSKRHSSSSGYQAGAANKDSKHSCEYHEDYIEMDWARAQSKILVRNQEGQEVSMIALMDTGSNINLLSSTAAEKYHLLPREFKKDLKYKILGVASTTLK</sequence>
<evidence type="ECO:0000313" key="3">
    <source>
        <dbReference type="Proteomes" id="UP001057375"/>
    </source>
</evidence>
<evidence type="ECO:0000256" key="1">
    <source>
        <dbReference type="SAM" id="MobiDB-lite"/>
    </source>
</evidence>
<name>A0ABQ5KZD2_9EUKA</name>
<keyword evidence="3" id="KW-1185">Reference proteome</keyword>
<dbReference type="Proteomes" id="UP001057375">
    <property type="component" value="Unassembled WGS sequence"/>
</dbReference>
<feature type="non-terminal residue" evidence="2">
    <location>
        <position position="1"/>
    </location>
</feature>
<dbReference type="EMBL" id="BQXS01005220">
    <property type="protein sequence ID" value="GKT37788.1"/>
    <property type="molecule type" value="Genomic_DNA"/>
</dbReference>
<gene>
    <name evidence="2" type="ORF">ADUPG1_003726</name>
</gene>
<feature type="compositionally biased region" description="Basic and acidic residues" evidence="1">
    <location>
        <begin position="1"/>
        <end position="11"/>
    </location>
</feature>
<feature type="region of interest" description="Disordered" evidence="1">
    <location>
        <begin position="1"/>
        <end position="33"/>
    </location>
</feature>
<feature type="non-terminal residue" evidence="2">
    <location>
        <position position="111"/>
    </location>
</feature>
<protein>
    <submittedName>
        <fullName evidence="2">Uncharacterized protein</fullName>
    </submittedName>
</protein>
<comment type="caution">
    <text evidence="2">The sequence shown here is derived from an EMBL/GenBank/DDBJ whole genome shotgun (WGS) entry which is preliminary data.</text>
</comment>
<evidence type="ECO:0000313" key="2">
    <source>
        <dbReference type="EMBL" id="GKT37788.1"/>
    </source>
</evidence>